<feature type="domain" description="AKNA" evidence="3">
    <location>
        <begin position="620"/>
        <end position="675"/>
    </location>
</feature>
<dbReference type="Proteomes" id="UP000606274">
    <property type="component" value="Unassembled WGS sequence"/>
</dbReference>
<name>A0A8T0AVP6_SILME</name>
<sequence>MEMKKNATRVRMRAWTPASGYSSPPSPVSSQFSWDEGKDEDFQNQMDENGIIGLSETQGEQEDEVELKDEEEIISDVETPEPEEGPPCALEDLNCHLSELLDSEPLSLLVGDDCLSPTHNDVNDSVSLEDWSFNDDDNEQKIEEGNQENIHRPAQHSSPVRDLDSGTSNDEIKEIKMHRVESYQRQWNTDPQYNCMNSHVFRSNEEMDNKSDKAKIEMPTFSQNSYLPRQVSSSSFFKRTPQAHIHPLLPELSLQDEERNSRIEAETFAERSGSNSRLSQSPKIYQPDEEPASALNISKSEKSLPELGKDTAKPLQSHYERSVSTPRDIHSTPLKDYTASSFLKPAAKDSTNRHRRHHSPSKTSHTDPNDVRKGQLSHPLPDFSKVEPKVRFPKSSYKPPKSRKPGHKNDSKSKVPVVFKTPADIVREALLSNSEAPSDTTVPINSQTPLNTTMPEELRCPLQASTMVQQLQEDYNRLLTKYAEAENTIDRLRLEAKVFLHSDPPKPSQPASSGVLKESSKVMTLSFPQAQRAVLVTDAVQPTQQNLNSATRGTPPQPSSVDSFPSSWYESSAASPLTEPLSEQMARFQLQVNEFEKILKSGRLKPYEQTQGLSQLAQGQESIEKAYLAAREKHQQLQRQTGEKSGPFDPDRELESLIFQSGIQLEELKEWIDQSEHIQRIAPTPSDPLMSFSLCVN</sequence>
<reference evidence="4" key="1">
    <citation type="submission" date="2020-08" db="EMBL/GenBank/DDBJ databases">
        <title>Chromosome-level assembly of Southern catfish (Silurus meridionalis) provides insights into visual adaptation to the nocturnal and benthic lifestyles.</title>
        <authorList>
            <person name="Zhang Y."/>
            <person name="Wang D."/>
            <person name="Peng Z."/>
        </authorList>
    </citation>
    <scope>NUCLEOTIDE SEQUENCE</scope>
    <source>
        <strain evidence="4">SWU-2019-XX</strain>
        <tissue evidence="4">Muscle</tissue>
    </source>
</reference>
<dbReference type="PANTHER" id="PTHR21510:SF15">
    <property type="entry name" value="MICROTUBULE ORGANIZATION PROTEIN AKNA"/>
    <property type="match status" value="1"/>
</dbReference>
<dbReference type="EMBL" id="JABFDY010000015">
    <property type="protein sequence ID" value="KAF7696761.1"/>
    <property type="molecule type" value="Genomic_DNA"/>
</dbReference>
<feature type="compositionally biased region" description="Basic and acidic residues" evidence="2">
    <location>
        <begin position="256"/>
        <end position="269"/>
    </location>
</feature>
<evidence type="ECO:0000313" key="4">
    <source>
        <dbReference type="EMBL" id="KAF7696761.1"/>
    </source>
</evidence>
<feature type="compositionally biased region" description="Basic residues" evidence="2">
    <location>
        <begin position="1"/>
        <end position="12"/>
    </location>
</feature>
<dbReference type="GO" id="GO:0060234">
    <property type="term" value="P:neuroblast delamination"/>
    <property type="evidence" value="ECO:0007669"/>
    <property type="project" value="TreeGrafter"/>
</dbReference>
<evidence type="ECO:0000256" key="1">
    <source>
        <dbReference type="SAM" id="Coils"/>
    </source>
</evidence>
<keyword evidence="1" id="KW-0175">Coiled coil</keyword>
<dbReference type="GO" id="GO:0005813">
    <property type="term" value="C:centrosome"/>
    <property type="evidence" value="ECO:0007669"/>
    <property type="project" value="TreeGrafter"/>
</dbReference>
<keyword evidence="5" id="KW-1185">Reference proteome</keyword>
<evidence type="ECO:0000256" key="2">
    <source>
        <dbReference type="SAM" id="MobiDB-lite"/>
    </source>
</evidence>
<feature type="region of interest" description="Disordered" evidence="2">
    <location>
        <begin position="546"/>
        <end position="572"/>
    </location>
</feature>
<dbReference type="GO" id="GO:0021849">
    <property type="term" value="P:neuroblast division in subventricular zone"/>
    <property type="evidence" value="ECO:0007669"/>
    <property type="project" value="TreeGrafter"/>
</dbReference>
<dbReference type="InterPro" id="IPR052655">
    <property type="entry name" value="AKNA_Centrosome-Trans_reg"/>
</dbReference>
<feature type="compositionally biased region" description="Low complexity" evidence="2">
    <location>
        <begin position="17"/>
        <end position="33"/>
    </location>
</feature>
<dbReference type="OrthoDB" id="10035553at2759"/>
<dbReference type="InterPro" id="IPR022150">
    <property type="entry name" value="AKNA_dom"/>
</dbReference>
<feature type="compositionally biased region" description="Basic and acidic residues" evidence="2">
    <location>
        <begin position="299"/>
        <end position="312"/>
    </location>
</feature>
<proteinExistence type="predicted"/>
<organism evidence="4 5">
    <name type="scientific">Silurus meridionalis</name>
    <name type="common">Southern catfish</name>
    <name type="synonym">Silurus soldatovi meridionalis</name>
    <dbReference type="NCBI Taxonomy" id="175797"/>
    <lineage>
        <taxon>Eukaryota</taxon>
        <taxon>Metazoa</taxon>
        <taxon>Chordata</taxon>
        <taxon>Craniata</taxon>
        <taxon>Vertebrata</taxon>
        <taxon>Euteleostomi</taxon>
        <taxon>Actinopterygii</taxon>
        <taxon>Neopterygii</taxon>
        <taxon>Teleostei</taxon>
        <taxon>Ostariophysi</taxon>
        <taxon>Siluriformes</taxon>
        <taxon>Siluridae</taxon>
        <taxon>Silurus</taxon>
    </lineage>
</organism>
<evidence type="ECO:0000313" key="5">
    <source>
        <dbReference type="Proteomes" id="UP000606274"/>
    </source>
</evidence>
<feature type="region of interest" description="Disordered" evidence="2">
    <location>
        <begin position="144"/>
        <end position="167"/>
    </location>
</feature>
<feature type="region of interest" description="Disordered" evidence="2">
    <location>
        <begin position="632"/>
        <end position="651"/>
    </location>
</feature>
<evidence type="ECO:0000259" key="3">
    <source>
        <dbReference type="Pfam" id="PF12443"/>
    </source>
</evidence>
<dbReference type="PANTHER" id="PTHR21510">
    <property type="entry name" value="AKNA DOMAIN-CONTAINING PROTEIN"/>
    <property type="match status" value="1"/>
</dbReference>
<feature type="compositionally biased region" description="Polar residues" evidence="2">
    <location>
        <begin position="272"/>
        <end position="283"/>
    </location>
</feature>
<dbReference type="GO" id="GO:0001837">
    <property type="term" value="P:epithelial to mesenchymal transition"/>
    <property type="evidence" value="ECO:0007669"/>
    <property type="project" value="TreeGrafter"/>
</dbReference>
<feature type="compositionally biased region" description="Basic and acidic residues" evidence="2">
    <location>
        <begin position="364"/>
        <end position="373"/>
    </location>
</feature>
<gene>
    <name evidence="4" type="ORF">HF521_005179</name>
</gene>
<feature type="region of interest" description="Disordered" evidence="2">
    <location>
        <begin position="242"/>
        <end position="414"/>
    </location>
</feature>
<dbReference type="AlphaFoldDB" id="A0A8T0AVP6"/>
<accession>A0A8T0AVP6</accession>
<feature type="coiled-coil region" evidence="1">
    <location>
        <begin position="468"/>
        <end position="495"/>
    </location>
</feature>
<protein>
    <recommendedName>
        <fullName evidence="3">AKNA domain-containing protein</fullName>
    </recommendedName>
</protein>
<comment type="caution">
    <text evidence="4">The sequence shown here is derived from an EMBL/GenBank/DDBJ whole genome shotgun (WGS) entry which is preliminary data.</text>
</comment>
<feature type="region of interest" description="Disordered" evidence="2">
    <location>
        <begin position="1"/>
        <end position="36"/>
    </location>
</feature>
<dbReference type="Pfam" id="PF12443">
    <property type="entry name" value="AKNA"/>
    <property type="match status" value="1"/>
</dbReference>